<name>A0ABS4BC14_9HYPH</name>
<evidence type="ECO:0000313" key="1">
    <source>
        <dbReference type="EMBL" id="MBP0614290.1"/>
    </source>
</evidence>
<proteinExistence type="predicted"/>
<gene>
    <name evidence="1" type="ORF">J6595_01645</name>
</gene>
<sequence>MVSILESELAAEVTQALTDANVPRDVTVTRTVPGDPYDPDDVGGSVEYQGRGWIELYEDRDRDGQVIGDTDIKIVILVTTIAIIPSQQDTITVGGETYEVITAGRDASGALFIVQARQ</sequence>
<evidence type="ECO:0000313" key="2">
    <source>
        <dbReference type="Proteomes" id="UP000678276"/>
    </source>
</evidence>
<keyword evidence="2" id="KW-1185">Reference proteome</keyword>
<protein>
    <recommendedName>
        <fullName evidence="3">Head-tail adaptor protein</fullName>
    </recommendedName>
</protein>
<accession>A0ABS4BC14</accession>
<reference evidence="1 2" key="1">
    <citation type="submission" date="2021-04" db="EMBL/GenBank/DDBJ databases">
        <title>Whole genome sequence of Jiella sp. KSK16Y-1.</title>
        <authorList>
            <person name="Tuo L."/>
        </authorList>
    </citation>
    <scope>NUCLEOTIDE SEQUENCE [LARGE SCALE GENOMIC DNA]</scope>
    <source>
        <strain evidence="1 2">KSK16Y-1</strain>
    </source>
</reference>
<comment type="caution">
    <text evidence="1">The sequence shown here is derived from an EMBL/GenBank/DDBJ whole genome shotgun (WGS) entry which is preliminary data.</text>
</comment>
<organism evidence="1 2">
    <name type="scientific">Jiella mangrovi</name>
    <dbReference type="NCBI Taxonomy" id="2821407"/>
    <lineage>
        <taxon>Bacteria</taxon>
        <taxon>Pseudomonadati</taxon>
        <taxon>Pseudomonadota</taxon>
        <taxon>Alphaproteobacteria</taxon>
        <taxon>Hyphomicrobiales</taxon>
        <taxon>Aurantimonadaceae</taxon>
        <taxon>Jiella</taxon>
    </lineage>
</organism>
<dbReference type="EMBL" id="JAGJCF010000001">
    <property type="protein sequence ID" value="MBP0614290.1"/>
    <property type="molecule type" value="Genomic_DNA"/>
</dbReference>
<evidence type="ECO:0008006" key="3">
    <source>
        <dbReference type="Google" id="ProtNLM"/>
    </source>
</evidence>
<dbReference type="RefSeq" id="WP_209592704.1">
    <property type="nucleotide sequence ID" value="NZ_JAGJCF010000001.1"/>
</dbReference>
<dbReference type="Proteomes" id="UP000678276">
    <property type="component" value="Unassembled WGS sequence"/>
</dbReference>